<evidence type="ECO:0000313" key="2">
    <source>
        <dbReference type="Proteomes" id="UP000294498"/>
    </source>
</evidence>
<proteinExistence type="predicted"/>
<comment type="caution">
    <text evidence="1">The sequence shown here is derived from an EMBL/GenBank/DDBJ whole genome shotgun (WGS) entry which is preliminary data.</text>
</comment>
<organism evidence="1 2">
    <name type="scientific">Dinghuibacter silviterrae</name>
    <dbReference type="NCBI Taxonomy" id="1539049"/>
    <lineage>
        <taxon>Bacteria</taxon>
        <taxon>Pseudomonadati</taxon>
        <taxon>Bacteroidota</taxon>
        <taxon>Chitinophagia</taxon>
        <taxon>Chitinophagales</taxon>
        <taxon>Chitinophagaceae</taxon>
        <taxon>Dinghuibacter</taxon>
    </lineage>
</organism>
<dbReference type="InterPro" id="IPR040547">
    <property type="entry name" value="CdiI"/>
</dbReference>
<sequence length="143" mass="16097">MPVDKYLTVIALCLWLRPLLIQAATRNDTTYLCAMSSLEQLENDPRPVRAAAALIERCQRLRKVPVGDLSPGDLRVLISQQIGLQHLVPLALGLLDKNPLLEAELYPGDLLGALFNVDTAYWNEHPDQQKQVWALKTRAKKME</sequence>
<keyword evidence="2" id="KW-1185">Reference proteome</keyword>
<protein>
    <submittedName>
        <fullName evidence="1">Uncharacterized protein</fullName>
    </submittedName>
</protein>
<dbReference type="CDD" id="cd20691">
    <property type="entry name" value="CdiI_EC536-like"/>
    <property type="match status" value="1"/>
</dbReference>
<accession>A0A4R8DWX2</accession>
<dbReference type="Pfam" id="PF18616">
    <property type="entry name" value="CdiI_3"/>
    <property type="match status" value="1"/>
</dbReference>
<dbReference type="Proteomes" id="UP000294498">
    <property type="component" value="Unassembled WGS sequence"/>
</dbReference>
<reference evidence="1 2" key="1">
    <citation type="submission" date="2019-03" db="EMBL/GenBank/DDBJ databases">
        <title>Genomic Encyclopedia of Type Strains, Phase IV (KMG-IV): sequencing the most valuable type-strain genomes for metagenomic binning, comparative biology and taxonomic classification.</title>
        <authorList>
            <person name="Goeker M."/>
        </authorList>
    </citation>
    <scope>NUCLEOTIDE SEQUENCE [LARGE SCALE GENOMIC DNA]</scope>
    <source>
        <strain evidence="1 2">DSM 100059</strain>
    </source>
</reference>
<gene>
    <name evidence="1" type="ORF">EDB95_2984</name>
</gene>
<dbReference type="EMBL" id="SODV01000001">
    <property type="protein sequence ID" value="TDX01937.1"/>
    <property type="molecule type" value="Genomic_DNA"/>
</dbReference>
<evidence type="ECO:0000313" key="1">
    <source>
        <dbReference type="EMBL" id="TDX01937.1"/>
    </source>
</evidence>
<dbReference type="AlphaFoldDB" id="A0A4R8DWX2"/>
<name>A0A4R8DWX2_9BACT</name>